<evidence type="ECO:0000256" key="1">
    <source>
        <dbReference type="SAM" id="MobiDB-lite"/>
    </source>
</evidence>
<reference evidence="2 3" key="1">
    <citation type="submission" date="2019-05" db="EMBL/GenBank/DDBJ databases">
        <title>Another draft genome of Portunus trituberculatus and its Hox gene families provides insights of decapod evolution.</title>
        <authorList>
            <person name="Jeong J.-H."/>
            <person name="Song I."/>
            <person name="Kim S."/>
            <person name="Choi T."/>
            <person name="Kim D."/>
            <person name="Ryu S."/>
            <person name="Kim W."/>
        </authorList>
    </citation>
    <scope>NUCLEOTIDE SEQUENCE [LARGE SCALE GENOMIC DNA]</scope>
    <source>
        <tissue evidence="2">Muscle</tissue>
    </source>
</reference>
<keyword evidence="3" id="KW-1185">Reference proteome</keyword>
<proteinExistence type="predicted"/>
<organism evidence="2 3">
    <name type="scientific">Portunus trituberculatus</name>
    <name type="common">Swimming crab</name>
    <name type="synonym">Neptunus trituberculatus</name>
    <dbReference type="NCBI Taxonomy" id="210409"/>
    <lineage>
        <taxon>Eukaryota</taxon>
        <taxon>Metazoa</taxon>
        <taxon>Ecdysozoa</taxon>
        <taxon>Arthropoda</taxon>
        <taxon>Crustacea</taxon>
        <taxon>Multicrustacea</taxon>
        <taxon>Malacostraca</taxon>
        <taxon>Eumalacostraca</taxon>
        <taxon>Eucarida</taxon>
        <taxon>Decapoda</taxon>
        <taxon>Pleocyemata</taxon>
        <taxon>Brachyura</taxon>
        <taxon>Eubrachyura</taxon>
        <taxon>Portunoidea</taxon>
        <taxon>Portunidae</taxon>
        <taxon>Portuninae</taxon>
        <taxon>Portunus</taxon>
    </lineage>
</organism>
<evidence type="ECO:0000313" key="3">
    <source>
        <dbReference type="Proteomes" id="UP000324222"/>
    </source>
</evidence>
<feature type="region of interest" description="Disordered" evidence="1">
    <location>
        <begin position="34"/>
        <end position="57"/>
    </location>
</feature>
<dbReference type="EMBL" id="VSRR010151645">
    <property type="protein sequence ID" value="MPD06519.1"/>
    <property type="molecule type" value="Genomic_DNA"/>
</dbReference>
<gene>
    <name evidence="2" type="ORF">E2C01_102333</name>
</gene>
<comment type="caution">
    <text evidence="2">The sequence shown here is derived from an EMBL/GenBank/DDBJ whole genome shotgun (WGS) entry which is preliminary data.</text>
</comment>
<name>A0A5B7KMJ6_PORTR</name>
<dbReference type="AlphaFoldDB" id="A0A5B7KMJ6"/>
<sequence length="92" mass="10518">MTDVINDERWQAVDPLALRSYVFKRLLCGRELERSGSVRKKSGPGKDRQGQVRGGQEYVGRSLDSNVRNEQVGVRLYALQCRLTRSNYGFLI</sequence>
<dbReference type="Proteomes" id="UP000324222">
    <property type="component" value="Unassembled WGS sequence"/>
</dbReference>
<accession>A0A5B7KMJ6</accession>
<evidence type="ECO:0000313" key="2">
    <source>
        <dbReference type="EMBL" id="MPD06519.1"/>
    </source>
</evidence>
<protein>
    <submittedName>
        <fullName evidence="2">Uncharacterized protein</fullName>
    </submittedName>
</protein>